<organism evidence="5">
    <name type="scientific">marine metagenome</name>
    <dbReference type="NCBI Taxonomy" id="408172"/>
    <lineage>
        <taxon>unclassified sequences</taxon>
        <taxon>metagenomes</taxon>
        <taxon>ecological metagenomes</taxon>
    </lineage>
</organism>
<dbReference type="InterPro" id="IPR029055">
    <property type="entry name" value="Ntn_hydrolases_N"/>
</dbReference>
<name>A0A381V768_9ZZZZ</name>
<feature type="transmembrane region" description="Helical" evidence="4">
    <location>
        <begin position="7"/>
        <end position="26"/>
    </location>
</feature>
<dbReference type="InterPro" id="IPR002692">
    <property type="entry name" value="S45"/>
</dbReference>
<dbReference type="SUPFAM" id="SSF56235">
    <property type="entry name" value="N-terminal nucleophile aminohydrolases (Ntn hydrolases)"/>
    <property type="match status" value="1"/>
</dbReference>
<dbReference type="InterPro" id="IPR023343">
    <property type="entry name" value="Penicillin_amidase_dom1"/>
</dbReference>
<evidence type="ECO:0000256" key="2">
    <source>
        <dbReference type="ARBA" id="ARBA00022801"/>
    </source>
</evidence>
<dbReference type="PANTHER" id="PTHR34218">
    <property type="entry name" value="PEPTIDASE S45 PENICILLIN AMIDASE"/>
    <property type="match status" value="1"/>
</dbReference>
<gene>
    <name evidence="5" type="ORF">METZ01_LOCUS89073</name>
</gene>
<sequence>VSQKTKIATTIFCVLGIILFSFYRWLDHPLPQYEGKKRLPNLKNTVDVYTDPFGVPHVFAQNEDDLFFTAGYLAARERLFQLSTVALAVRGELASALGDDYLSTDIYLRTWRIHHTAKKIVDGMDPKNKKIFDFFCNGINYRIDEIKKDPPLEFKVLRIEPPYWDPSIVAGYARMMAHEMQGSWQPEIVFGAVESYFGKKKLAELIPDYTGDTPTIAGYSLINLKPVFDEIITQEFSLRDIFGDHTADIGSNNWVVSGTKTMSGKPMLANDPHLAFSQPPRWFEIHLKGGRFNVSGVCIAGIPLPVIGQNENTAWGFTNSMVDDVDFFIETLNPKNSNQYKHGDMWKDIELIEETIPLKNGKDTTVVIRLTHHGPIISDIHPLLKDRDIAMSMAWTGHWVTTEMDAWVKLTTMRNWDDFTDGV</sequence>
<keyword evidence="3" id="KW-0865">Zymogen</keyword>
<dbReference type="Pfam" id="PF01804">
    <property type="entry name" value="Penicil_amidase"/>
    <property type="match status" value="1"/>
</dbReference>
<dbReference type="PANTHER" id="PTHR34218:SF4">
    <property type="entry name" value="ACYL-HOMOSERINE LACTONE ACYLASE QUIP"/>
    <property type="match status" value="1"/>
</dbReference>
<feature type="non-terminal residue" evidence="5">
    <location>
        <position position="423"/>
    </location>
</feature>
<keyword evidence="2" id="KW-0378">Hydrolase</keyword>
<evidence type="ECO:0000256" key="4">
    <source>
        <dbReference type="SAM" id="Phobius"/>
    </source>
</evidence>
<protein>
    <recommendedName>
        <fullName evidence="6">Penicillin acylase family protein</fullName>
    </recommendedName>
</protein>
<dbReference type="Gene3D" id="3.60.20.10">
    <property type="entry name" value="Glutamine Phosphoribosylpyrophosphate, subunit 1, domain 1"/>
    <property type="match status" value="1"/>
</dbReference>
<evidence type="ECO:0008006" key="6">
    <source>
        <dbReference type="Google" id="ProtNLM"/>
    </source>
</evidence>
<feature type="non-terminal residue" evidence="5">
    <location>
        <position position="1"/>
    </location>
</feature>
<dbReference type="GO" id="GO:0016811">
    <property type="term" value="F:hydrolase activity, acting on carbon-nitrogen (but not peptide) bonds, in linear amides"/>
    <property type="evidence" value="ECO:0007669"/>
    <property type="project" value="InterPro"/>
</dbReference>
<reference evidence="5" key="1">
    <citation type="submission" date="2018-05" db="EMBL/GenBank/DDBJ databases">
        <authorList>
            <person name="Lanie J.A."/>
            <person name="Ng W.-L."/>
            <person name="Kazmierczak K.M."/>
            <person name="Andrzejewski T.M."/>
            <person name="Davidsen T.M."/>
            <person name="Wayne K.J."/>
            <person name="Tettelin H."/>
            <person name="Glass J.I."/>
            <person name="Rusch D."/>
            <person name="Podicherti R."/>
            <person name="Tsui H.-C.T."/>
            <person name="Winkler M.E."/>
        </authorList>
    </citation>
    <scope>NUCLEOTIDE SEQUENCE</scope>
</reference>
<keyword evidence="4" id="KW-1133">Transmembrane helix</keyword>
<dbReference type="AlphaFoldDB" id="A0A381V768"/>
<evidence type="ECO:0000256" key="3">
    <source>
        <dbReference type="ARBA" id="ARBA00023145"/>
    </source>
</evidence>
<dbReference type="EMBL" id="UINC01008040">
    <property type="protein sequence ID" value="SVA36219.1"/>
    <property type="molecule type" value="Genomic_DNA"/>
</dbReference>
<dbReference type="Gene3D" id="1.10.439.10">
    <property type="entry name" value="Penicillin Amidohydrolase, domain 1"/>
    <property type="match status" value="1"/>
</dbReference>
<dbReference type="InterPro" id="IPR043146">
    <property type="entry name" value="Penicillin_amidase_N_B-knob"/>
</dbReference>
<comment type="similarity">
    <text evidence="1">Belongs to the peptidase S45 family.</text>
</comment>
<evidence type="ECO:0000313" key="5">
    <source>
        <dbReference type="EMBL" id="SVA36219.1"/>
    </source>
</evidence>
<keyword evidence="4" id="KW-0472">Membrane</keyword>
<dbReference type="GO" id="GO:0017000">
    <property type="term" value="P:antibiotic biosynthetic process"/>
    <property type="evidence" value="ECO:0007669"/>
    <property type="project" value="InterPro"/>
</dbReference>
<accession>A0A381V768</accession>
<evidence type="ECO:0000256" key="1">
    <source>
        <dbReference type="ARBA" id="ARBA00006586"/>
    </source>
</evidence>
<dbReference type="Gene3D" id="2.30.120.10">
    <property type="match status" value="1"/>
</dbReference>
<proteinExistence type="inferred from homology"/>
<keyword evidence="4" id="KW-0812">Transmembrane</keyword>